<keyword evidence="3" id="KW-1185">Reference proteome</keyword>
<dbReference type="SUPFAM" id="SSF81901">
    <property type="entry name" value="HCP-like"/>
    <property type="match status" value="1"/>
</dbReference>
<dbReference type="PANTHER" id="PTHR11102:SF160">
    <property type="entry name" value="ERAD-ASSOCIATED E3 UBIQUITIN-PROTEIN LIGASE COMPONENT HRD3"/>
    <property type="match status" value="1"/>
</dbReference>
<proteinExistence type="predicted"/>
<gene>
    <name evidence="2" type="ORF">H0I39_10775</name>
</gene>
<evidence type="ECO:0000256" key="1">
    <source>
        <dbReference type="SAM" id="MobiDB-lite"/>
    </source>
</evidence>
<dbReference type="Proteomes" id="UP000589716">
    <property type="component" value="Unassembled WGS sequence"/>
</dbReference>
<dbReference type="PANTHER" id="PTHR11102">
    <property type="entry name" value="SEL-1-LIKE PROTEIN"/>
    <property type="match status" value="1"/>
</dbReference>
<sequence>MVSCTAGPALAEIKFPGQAGAARGSDTQARAGGGASAGIDSGAEAALREGLEYHRNSGVPMAPALERQRLKQAATAGDARGMVAYGWLLANGIGGLRDVEQAREWINEARIAGLARATFVSSLIEGRISGAKKRVESLQLLEQAARDGDAMAANNLGVAMELEGNLTGARTLYETAALQGNAVARENLERMRRLTRGGDALNLSRLRLQADDGDTDAMLQLAQRYHRGEGVQQDFAQAIQHYRRAADGGSQRAREFLALIFSRPARDPAQIYDVAWMRELAARVNIQSDRRAGGGALNSDRPRRNEDPLEGLAEQRASARSLALMGGAPTTALRRAPVEPAAEPAVEPAPMAEPAVAPAPSAAQAAVPAPVEPPPPQAAAPAAPEPAAEPVEAESTQE</sequence>
<dbReference type="InterPro" id="IPR006597">
    <property type="entry name" value="Sel1-like"/>
</dbReference>
<dbReference type="AlphaFoldDB" id="A0A853IVE9"/>
<protein>
    <submittedName>
        <fullName evidence="2">Sel1 repeat family protein</fullName>
    </submittedName>
</protein>
<evidence type="ECO:0000313" key="2">
    <source>
        <dbReference type="EMBL" id="NZA02114.1"/>
    </source>
</evidence>
<accession>A0A853IVE9</accession>
<dbReference type="EMBL" id="JACCKX010000001">
    <property type="protein sequence ID" value="NZA02114.1"/>
    <property type="molecule type" value="Genomic_DNA"/>
</dbReference>
<reference evidence="2 3" key="1">
    <citation type="submission" date="2020-07" db="EMBL/GenBank/DDBJ databases">
        <authorList>
            <person name="Maaloum M."/>
        </authorList>
    </citation>
    <scope>NUCLEOTIDE SEQUENCE [LARGE SCALE GENOMIC DNA]</scope>
    <source>
        <strain evidence="2 3">GCS-AN-3</strain>
    </source>
</reference>
<feature type="compositionally biased region" description="Low complexity" evidence="1">
    <location>
        <begin position="338"/>
        <end position="369"/>
    </location>
</feature>
<feature type="compositionally biased region" description="Low complexity" evidence="1">
    <location>
        <begin position="379"/>
        <end position="390"/>
    </location>
</feature>
<dbReference type="InterPro" id="IPR011990">
    <property type="entry name" value="TPR-like_helical_dom_sf"/>
</dbReference>
<feature type="region of interest" description="Disordered" evidence="1">
    <location>
        <begin position="18"/>
        <end position="37"/>
    </location>
</feature>
<dbReference type="Pfam" id="PF08238">
    <property type="entry name" value="Sel1"/>
    <property type="match status" value="4"/>
</dbReference>
<dbReference type="SMART" id="SM00671">
    <property type="entry name" value="SEL1"/>
    <property type="match status" value="3"/>
</dbReference>
<organism evidence="2 3">
    <name type="scientific">Ottowia beijingensis</name>
    <dbReference type="NCBI Taxonomy" id="1207057"/>
    <lineage>
        <taxon>Bacteria</taxon>
        <taxon>Pseudomonadati</taxon>
        <taxon>Pseudomonadota</taxon>
        <taxon>Betaproteobacteria</taxon>
        <taxon>Burkholderiales</taxon>
        <taxon>Comamonadaceae</taxon>
        <taxon>Ottowia</taxon>
    </lineage>
</organism>
<dbReference type="InterPro" id="IPR050767">
    <property type="entry name" value="Sel1_AlgK"/>
</dbReference>
<name>A0A853IVE9_9BURK</name>
<dbReference type="RefSeq" id="WP_180550478.1">
    <property type="nucleotide sequence ID" value="NZ_JACCKX010000001.1"/>
</dbReference>
<feature type="region of interest" description="Disordered" evidence="1">
    <location>
        <begin position="336"/>
        <end position="398"/>
    </location>
</feature>
<comment type="caution">
    <text evidence="2">The sequence shown here is derived from an EMBL/GenBank/DDBJ whole genome shotgun (WGS) entry which is preliminary data.</text>
</comment>
<evidence type="ECO:0000313" key="3">
    <source>
        <dbReference type="Proteomes" id="UP000589716"/>
    </source>
</evidence>
<dbReference type="Gene3D" id="1.25.40.10">
    <property type="entry name" value="Tetratricopeptide repeat domain"/>
    <property type="match status" value="2"/>
</dbReference>